<dbReference type="GO" id="GO:0004519">
    <property type="term" value="F:endonuclease activity"/>
    <property type="evidence" value="ECO:0007669"/>
    <property type="project" value="UniProtKB-KW"/>
</dbReference>
<gene>
    <name evidence="3" type="ORF">ACFYKX_07605</name>
</gene>
<dbReference type="Proteomes" id="UP001601059">
    <property type="component" value="Unassembled WGS sequence"/>
</dbReference>
<dbReference type="Pfam" id="PF04231">
    <property type="entry name" value="Endonuclease_1"/>
    <property type="match status" value="1"/>
</dbReference>
<accession>A0ABW6KC32</accession>
<dbReference type="InterPro" id="IPR007346">
    <property type="entry name" value="Endonuclease-I"/>
</dbReference>
<keyword evidence="4" id="KW-1185">Reference proteome</keyword>
<organism evidence="3 4">
    <name type="scientific">Cytobacillus spartinae</name>
    <dbReference type="NCBI Taxonomy" id="3299023"/>
    <lineage>
        <taxon>Bacteria</taxon>
        <taxon>Bacillati</taxon>
        <taxon>Bacillota</taxon>
        <taxon>Bacilli</taxon>
        <taxon>Bacillales</taxon>
        <taxon>Bacillaceae</taxon>
        <taxon>Cytobacillus</taxon>
    </lineage>
</organism>
<keyword evidence="1" id="KW-0540">Nuclease</keyword>
<comment type="caution">
    <text evidence="3">The sequence shown here is derived from an EMBL/GenBank/DDBJ whole genome shotgun (WGS) entry which is preliminary data.</text>
</comment>
<sequence length="308" mass="36824">MKRVKGTGKFKISKKMNAYKNLQKPLIILKKNRMKIEENLNIYYDEQIDQRDIKHYYQTRSNLNYSFNKLHELVKRTHKNQLPYFLSKDMYLYTWVDLQPNGTVKSIYSGMVEDPQTLIREDFNTIKQRHEMFQTALMSTMSKAEINLKLKRIEWELKMNTEHIVPQSWFGGREPMKGDLHHLFACQRDCNTSRSNFPYTDFSFYVPESPNERIQNQCGLAMEGLFEPEYGKGVVARAMLYFLLRYPKAIKKSTLKRMNLSVLLRWNQEFEVSLYERHRNQAIYRIQGNRNPFIDFPELVEKIEFPIG</sequence>
<dbReference type="RefSeq" id="WP_389359673.1">
    <property type="nucleotide sequence ID" value="NZ_JBIACK010000002.1"/>
</dbReference>
<proteinExistence type="predicted"/>
<keyword evidence="3" id="KW-0255">Endonuclease</keyword>
<name>A0ABW6KC32_9BACI</name>
<dbReference type="EMBL" id="JBIACK010000002">
    <property type="protein sequence ID" value="MFE8700473.1"/>
    <property type="molecule type" value="Genomic_DNA"/>
</dbReference>
<reference evidence="3 4" key="1">
    <citation type="submission" date="2024-08" db="EMBL/GenBank/DDBJ databases">
        <title>Two novel Cytobacillus novel species.</title>
        <authorList>
            <person name="Liu G."/>
        </authorList>
    </citation>
    <scope>NUCLEOTIDE SEQUENCE [LARGE SCALE GENOMIC DNA]</scope>
    <source>
        <strain evidence="3 4">FJAT-54145</strain>
    </source>
</reference>
<evidence type="ECO:0000313" key="3">
    <source>
        <dbReference type="EMBL" id="MFE8700473.1"/>
    </source>
</evidence>
<protein>
    <submittedName>
        <fullName evidence="3">Endonuclease I family protein</fullName>
    </submittedName>
</protein>
<evidence type="ECO:0000313" key="4">
    <source>
        <dbReference type="Proteomes" id="UP001601059"/>
    </source>
</evidence>
<evidence type="ECO:0000256" key="2">
    <source>
        <dbReference type="ARBA" id="ARBA00022801"/>
    </source>
</evidence>
<dbReference type="SUPFAM" id="SSF54060">
    <property type="entry name" value="His-Me finger endonucleases"/>
    <property type="match status" value="1"/>
</dbReference>
<keyword evidence="2" id="KW-0378">Hydrolase</keyword>
<dbReference type="PANTHER" id="PTHR33607">
    <property type="entry name" value="ENDONUCLEASE-1"/>
    <property type="match status" value="1"/>
</dbReference>
<dbReference type="PANTHER" id="PTHR33607:SF2">
    <property type="entry name" value="ENDONUCLEASE-1"/>
    <property type="match status" value="1"/>
</dbReference>
<evidence type="ECO:0000256" key="1">
    <source>
        <dbReference type="ARBA" id="ARBA00022722"/>
    </source>
</evidence>
<dbReference type="InterPro" id="IPR044925">
    <property type="entry name" value="His-Me_finger_sf"/>
</dbReference>